<proteinExistence type="predicted"/>
<protein>
    <submittedName>
        <fullName evidence="2">Uncharacterized protein</fullName>
    </submittedName>
</protein>
<dbReference type="AlphaFoldDB" id="A0A6L2MBW3"/>
<reference evidence="2" key="1">
    <citation type="journal article" date="2019" name="Sci. Rep.">
        <title>Draft genome of Tanacetum cinerariifolium, the natural source of mosquito coil.</title>
        <authorList>
            <person name="Yamashiro T."/>
            <person name="Shiraishi A."/>
            <person name="Satake H."/>
            <person name="Nakayama K."/>
        </authorList>
    </citation>
    <scope>NUCLEOTIDE SEQUENCE</scope>
</reference>
<organism evidence="2">
    <name type="scientific">Tanacetum cinerariifolium</name>
    <name type="common">Dalmatian daisy</name>
    <name type="synonym">Chrysanthemum cinerariifolium</name>
    <dbReference type="NCBI Taxonomy" id="118510"/>
    <lineage>
        <taxon>Eukaryota</taxon>
        <taxon>Viridiplantae</taxon>
        <taxon>Streptophyta</taxon>
        <taxon>Embryophyta</taxon>
        <taxon>Tracheophyta</taxon>
        <taxon>Spermatophyta</taxon>
        <taxon>Magnoliopsida</taxon>
        <taxon>eudicotyledons</taxon>
        <taxon>Gunneridae</taxon>
        <taxon>Pentapetalae</taxon>
        <taxon>asterids</taxon>
        <taxon>campanulids</taxon>
        <taxon>Asterales</taxon>
        <taxon>Asteraceae</taxon>
        <taxon>Asteroideae</taxon>
        <taxon>Anthemideae</taxon>
        <taxon>Anthemidinae</taxon>
        <taxon>Tanacetum</taxon>
    </lineage>
</organism>
<evidence type="ECO:0000313" key="2">
    <source>
        <dbReference type="EMBL" id="GEU71473.1"/>
    </source>
</evidence>
<gene>
    <name evidence="2" type="ORF">Tci_043451</name>
</gene>
<dbReference type="EMBL" id="BKCJ010006311">
    <property type="protein sequence ID" value="GEU71473.1"/>
    <property type="molecule type" value="Genomic_DNA"/>
</dbReference>
<feature type="coiled-coil region" evidence="1">
    <location>
        <begin position="53"/>
        <end position="117"/>
    </location>
</feature>
<evidence type="ECO:0000256" key="1">
    <source>
        <dbReference type="SAM" id="Coils"/>
    </source>
</evidence>
<accession>A0A6L2MBW3</accession>
<comment type="caution">
    <text evidence="2">The sequence shown here is derived from an EMBL/GenBank/DDBJ whole genome shotgun (WGS) entry which is preliminary data.</text>
</comment>
<sequence>MAGPKGGNQLARRVIDDPINFSGKTSVRGYMKFFLAQQIFDTRRFLNRMHEEAQTSRNLIAQLNALIAEMEALEDREEMFDTLMGLRDDRRVENTKLEGLTDLITQAEEEIEMKEAKMEVMDG</sequence>
<keyword evidence="1" id="KW-0175">Coiled coil</keyword>
<name>A0A6L2MBW3_TANCI</name>